<dbReference type="Proteomes" id="UP000769766">
    <property type="component" value="Unassembled WGS sequence"/>
</dbReference>
<protein>
    <submittedName>
        <fullName evidence="2">HDOD domain-containing protein</fullName>
    </submittedName>
</protein>
<organism evidence="2 3">
    <name type="scientific">Tectimicrobiota bacterium</name>
    <dbReference type="NCBI Taxonomy" id="2528274"/>
    <lineage>
        <taxon>Bacteria</taxon>
        <taxon>Pseudomonadati</taxon>
        <taxon>Nitrospinota/Tectimicrobiota group</taxon>
        <taxon>Candidatus Tectimicrobiota</taxon>
    </lineage>
</organism>
<name>A0A932CM12_UNCTE</name>
<dbReference type="EMBL" id="JACPRF010000034">
    <property type="protein sequence ID" value="MBI2875476.1"/>
    <property type="molecule type" value="Genomic_DNA"/>
</dbReference>
<gene>
    <name evidence="2" type="ORF">HYY20_01185</name>
</gene>
<dbReference type="InterPro" id="IPR003607">
    <property type="entry name" value="HD/PDEase_dom"/>
</dbReference>
<evidence type="ECO:0000259" key="1">
    <source>
        <dbReference type="PROSITE" id="PS51833"/>
    </source>
</evidence>
<dbReference type="SUPFAM" id="SSF109604">
    <property type="entry name" value="HD-domain/PDEase-like"/>
    <property type="match status" value="1"/>
</dbReference>
<evidence type="ECO:0000313" key="2">
    <source>
        <dbReference type="EMBL" id="MBI2875476.1"/>
    </source>
</evidence>
<dbReference type="PANTHER" id="PTHR33525">
    <property type="match status" value="1"/>
</dbReference>
<comment type="caution">
    <text evidence="2">The sequence shown here is derived from an EMBL/GenBank/DDBJ whole genome shotgun (WGS) entry which is preliminary data.</text>
</comment>
<dbReference type="Pfam" id="PF08668">
    <property type="entry name" value="HDOD"/>
    <property type="match status" value="1"/>
</dbReference>
<dbReference type="AlphaFoldDB" id="A0A932CM12"/>
<accession>A0A932CM12</accession>
<dbReference type="InterPro" id="IPR013976">
    <property type="entry name" value="HDOD"/>
</dbReference>
<evidence type="ECO:0000313" key="3">
    <source>
        <dbReference type="Proteomes" id="UP000769766"/>
    </source>
</evidence>
<feature type="domain" description="HDOD" evidence="1">
    <location>
        <begin position="32"/>
        <end position="220"/>
    </location>
</feature>
<proteinExistence type="predicted"/>
<sequence length="288" mass="32188">MKESALDPQVTTLPEELKASLLSRLDDGKLELPFLPDVVWEVMELSAADDVDALRLARLIQRDQSLAGHVLRVANSPAYMPRMPIVSLQQAISLLGMNQLCEIAFAVSLQSRIFDVPGYEHEVRALWAHALGAAVYAKEIAQVRHRPMEGIFFCGLLHDIGKPIILQVLADLKKELGYILESPIVTTIMEAYHPWVGGRLAKQWSLPPQVHESITCHHDYQIALAYPEVVRVTALADCLSYYTVLPDIFEEGDVRNHPVLEELHLSPRQVDALLARREAVLLAVRAMA</sequence>
<dbReference type="InterPro" id="IPR052340">
    <property type="entry name" value="RNase_Y/CdgJ"/>
</dbReference>
<dbReference type="CDD" id="cd00077">
    <property type="entry name" value="HDc"/>
    <property type="match status" value="1"/>
</dbReference>
<dbReference type="SMART" id="SM00471">
    <property type="entry name" value="HDc"/>
    <property type="match status" value="1"/>
</dbReference>
<reference evidence="2" key="1">
    <citation type="submission" date="2020-07" db="EMBL/GenBank/DDBJ databases">
        <title>Huge and variable diversity of episymbiotic CPR bacteria and DPANN archaea in groundwater ecosystems.</title>
        <authorList>
            <person name="He C.Y."/>
            <person name="Keren R."/>
            <person name="Whittaker M."/>
            <person name="Farag I.F."/>
            <person name="Doudna J."/>
            <person name="Cate J.H.D."/>
            <person name="Banfield J.F."/>
        </authorList>
    </citation>
    <scope>NUCLEOTIDE SEQUENCE</scope>
    <source>
        <strain evidence="2">NC_groundwater_672_Ag_B-0.1um_62_36</strain>
    </source>
</reference>
<dbReference type="PROSITE" id="PS51833">
    <property type="entry name" value="HDOD"/>
    <property type="match status" value="1"/>
</dbReference>
<dbReference type="PANTHER" id="PTHR33525:SF6">
    <property type="entry name" value="HDOD DOMAIN-CONTAINING PROTEIN"/>
    <property type="match status" value="1"/>
</dbReference>
<dbReference type="Gene3D" id="1.10.3210.10">
    <property type="entry name" value="Hypothetical protein af1432"/>
    <property type="match status" value="1"/>
</dbReference>